<dbReference type="AlphaFoldDB" id="A0A1L3GML6"/>
<sequence length="75" mass="7966">MKFSNTHWALALILTGAVFATPALAGAGKGYGTRLLSKSENKQVAATEDVRCSMGDHHAHGKDASDHKHTHAKGR</sequence>
<feature type="chain" id="PRO_5012543750" evidence="2">
    <location>
        <begin position="26"/>
        <end position="75"/>
    </location>
</feature>
<dbReference type="Proteomes" id="UP000182517">
    <property type="component" value="Chromosome"/>
</dbReference>
<evidence type="ECO:0000256" key="2">
    <source>
        <dbReference type="SAM" id="SignalP"/>
    </source>
</evidence>
<evidence type="ECO:0000256" key="1">
    <source>
        <dbReference type="SAM" id="MobiDB-lite"/>
    </source>
</evidence>
<keyword evidence="4" id="KW-1185">Reference proteome</keyword>
<dbReference type="RefSeq" id="WP_072283142.1">
    <property type="nucleotide sequence ID" value="NZ_CP015519.1"/>
</dbReference>
<organism evidence="3 4">
    <name type="scientific">Syntrophotalea acetylenivorans</name>
    <dbReference type="NCBI Taxonomy" id="1842532"/>
    <lineage>
        <taxon>Bacteria</taxon>
        <taxon>Pseudomonadati</taxon>
        <taxon>Thermodesulfobacteriota</taxon>
        <taxon>Desulfuromonadia</taxon>
        <taxon>Desulfuromonadales</taxon>
        <taxon>Syntrophotaleaceae</taxon>
        <taxon>Syntrophotalea</taxon>
    </lineage>
</organism>
<evidence type="ECO:0000313" key="3">
    <source>
        <dbReference type="EMBL" id="APG27179.1"/>
    </source>
</evidence>
<evidence type="ECO:0000313" key="4">
    <source>
        <dbReference type="Proteomes" id="UP000182517"/>
    </source>
</evidence>
<reference evidence="3 4" key="1">
    <citation type="journal article" date="2017" name="Genome Announc.">
        <title>Complete Genome Sequences of Two Acetylene-Fermenting Pelobacter acetylenicus Strains.</title>
        <authorList>
            <person name="Sutton J.M."/>
            <person name="Baesman S.M."/>
            <person name="Fierst J.L."/>
            <person name="Poret-Peterson A.T."/>
            <person name="Oremland R.S."/>
            <person name="Dunlap D.S."/>
            <person name="Akob D.M."/>
        </authorList>
    </citation>
    <scope>NUCLEOTIDE SEQUENCE [LARGE SCALE GENOMIC DNA]</scope>
    <source>
        <strain evidence="3 4">SFB93</strain>
    </source>
</reference>
<accession>A0A1L3GML6</accession>
<feature type="region of interest" description="Disordered" evidence="1">
    <location>
        <begin position="54"/>
        <end position="75"/>
    </location>
</feature>
<proteinExistence type="predicted"/>
<dbReference type="EMBL" id="CP015519">
    <property type="protein sequence ID" value="APG27179.1"/>
    <property type="molecule type" value="Genomic_DNA"/>
</dbReference>
<feature type="compositionally biased region" description="Basic and acidic residues" evidence="1">
    <location>
        <begin position="54"/>
        <end position="67"/>
    </location>
</feature>
<feature type="signal peptide" evidence="2">
    <location>
        <begin position="1"/>
        <end position="25"/>
    </location>
</feature>
<name>A0A1L3GML6_9BACT</name>
<keyword evidence="2" id="KW-0732">Signal</keyword>
<protein>
    <submittedName>
        <fullName evidence="3">Uncharacterized protein</fullName>
    </submittedName>
</protein>
<dbReference type="KEGG" id="pef:A7E78_04620"/>
<gene>
    <name evidence="3" type="ORF">A7E78_04620</name>
</gene>
<dbReference type="STRING" id="1842532.A7E78_04620"/>